<reference evidence="2" key="1">
    <citation type="journal article" date="2008" name="Nat. Genet.">
        <title>The Pristionchus pacificus genome provides a unique perspective on nematode lifestyle and parasitism.</title>
        <authorList>
            <person name="Dieterich C."/>
            <person name="Clifton S.W."/>
            <person name="Schuster L.N."/>
            <person name="Chinwalla A."/>
            <person name="Delehaunty K."/>
            <person name="Dinkelacker I."/>
            <person name="Fulton L."/>
            <person name="Fulton R."/>
            <person name="Godfrey J."/>
            <person name="Minx P."/>
            <person name="Mitreva M."/>
            <person name="Roeseler W."/>
            <person name="Tian H."/>
            <person name="Witte H."/>
            <person name="Yang S.P."/>
            <person name="Wilson R.K."/>
            <person name="Sommer R.J."/>
        </authorList>
    </citation>
    <scope>NUCLEOTIDE SEQUENCE [LARGE SCALE GENOMIC DNA]</scope>
    <source>
        <strain evidence="2">PS312</strain>
    </source>
</reference>
<dbReference type="Proteomes" id="UP000005239">
    <property type="component" value="Unassembled WGS sequence"/>
</dbReference>
<evidence type="ECO:0000313" key="1">
    <source>
        <dbReference type="EnsemblMetazoa" id="PPA42953.1"/>
    </source>
</evidence>
<accession>A0A8R1UXA4</accession>
<keyword evidence="2" id="KW-1185">Reference proteome</keyword>
<reference evidence="1" key="2">
    <citation type="submission" date="2022-06" db="UniProtKB">
        <authorList>
            <consortium name="EnsemblMetazoa"/>
        </authorList>
    </citation>
    <scope>IDENTIFICATION</scope>
    <source>
        <strain evidence="1">PS312</strain>
    </source>
</reference>
<sequence length="68" mass="8051">MWSLRSEKFGWVETTRMDDSLRNVYVGDCRNHLGEHFVKTMKDIKINWILMRTRVMCSGETSHMSAVE</sequence>
<gene>
    <name evidence="1" type="primary">WBGene00281322</name>
</gene>
<organism evidence="1 2">
    <name type="scientific">Pristionchus pacificus</name>
    <name type="common">Parasitic nematode worm</name>
    <dbReference type="NCBI Taxonomy" id="54126"/>
    <lineage>
        <taxon>Eukaryota</taxon>
        <taxon>Metazoa</taxon>
        <taxon>Ecdysozoa</taxon>
        <taxon>Nematoda</taxon>
        <taxon>Chromadorea</taxon>
        <taxon>Rhabditida</taxon>
        <taxon>Rhabditina</taxon>
        <taxon>Diplogasteromorpha</taxon>
        <taxon>Diplogasteroidea</taxon>
        <taxon>Neodiplogasteridae</taxon>
        <taxon>Pristionchus</taxon>
    </lineage>
</organism>
<proteinExistence type="predicted"/>
<name>A0A2A6CUD9_PRIPA</name>
<protein>
    <submittedName>
        <fullName evidence="1">Uncharacterized protein</fullName>
    </submittedName>
</protein>
<dbReference type="EnsemblMetazoa" id="PPA42953.1">
    <property type="protein sequence ID" value="PPA42953.1"/>
    <property type="gene ID" value="WBGene00281322"/>
</dbReference>
<evidence type="ECO:0000313" key="2">
    <source>
        <dbReference type="Proteomes" id="UP000005239"/>
    </source>
</evidence>
<accession>A0A2A6CUD9</accession>
<dbReference type="AlphaFoldDB" id="A0A2A6CUD9"/>